<evidence type="ECO:0000256" key="1">
    <source>
        <dbReference type="ARBA" id="ARBA00023054"/>
    </source>
</evidence>
<keyword evidence="5" id="KW-1185">Reference proteome</keyword>
<keyword evidence="1 2" id="KW-0175">Coiled coil</keyword>
<feature type="region of interest" description="Disordered" evidence="3">
    <location>
        <begin position="1505"/>
        <end position="1583"/>
    </location>
</feature>
<feature type="coiled-coil region" evidence="2">
    <location>
        <begin position="982"/>
        <end position="1018"/>
    </location>
</feature>
<feature type="compositionally biased region" description="Basic residues" evidence="3">
    <location>
        <begin position="268"/>
        <end position="277"/>
    </location>
</feature>
<dbReference type="GeneID" id="101854424"/>
<protein>
    <submittedName>
        <fullName evidence="6">Uncharacterized protein LOC101854424 isoform X1</fullName>
    </submittedName>
</protein>
<feature type="region of interest" description="Disordered" evidence="3">
    <location>
        <begin position="571"/>
        <end position="595"/>
    </location>
</feature>
<reference evidence="6" key="1">
    <citation type="submission" date="2025-08" db="UniProtKB">
        <authorList>
            <consortium name="RefSeq"/>
        </authorList>
    </citation>
    <scope>IDENTIFICATION</scope>
</reference>
<feature type="compositionally biased region" description="Pro residues" evidence="3">
    <location>
        <begin position="1542"/>
        <end position="1555"/>
    </location>
</feature>
<feature type="compositionally biased region" description="Low complexity" evidence="3">
    <location>
        <begin position="707"/>
        <end position="720"/>
    </location>
</feature>
<gene>
    <name evidence="6" type="primary">LOC101854424</name>
</gene>
<name>A0ABM0JW13_APLCA</name>
<evidence type="ECO:0000256" key="3">
    <source>
        <dbReference type="SAM" id="MobiDB-lite"/>
    </source>
</evidence>
<feature type="region of interest" description="Disordered" evidence="3">
    <location>
        <begin position="693"/>
        <end position="741"/>
    </location>
</feature>
<evidence type="ECO:0000256" key="2">
    <source>
        <dbReference type="SAM" id="Coils"/>
    </source>
</evidence>
<feature type="compositionally biased region" description="Polar residues" evidence="3">
    <location>
        <begin position="305"/>
        <end position="340"/>
    </location>
</feature>
<feature type="compositionally biased region" description="Polar residues" evidence="3">
    <location>
        <begin position="848"/>
        <end position="884"/>
    </location>
</feature>
<dbReference type="Gene3D" id="2.60.40.2840">
    <property type="match status" value="1"/>
</dbReference>
<feature type="compositionally biased region" description="Basic residues" evidence="3">
    <location>
        <begin position="379"/>
        <end position="391"/>
    </location>
</feature>
<feature type="compositionally biased region" description="Basic residues" evidence="3">
    <location>
        <begin position="430"/>
        <end position="441"/>
    </location>
</feature>
<evidence type="ECO:0000313" key="5">
    <source>
        <dbReference type="Proteomes" id="UP000694888"/>
    </source>
</evidence>
<accession>A0ABM0JW13</accession>
<feature type="compositionally biased region" description="Low complexity" evidence="3">
    <location>
        <begin position="251"/>
        <end position="267"/>
    </location>
</feature>
<feature type="coiled-coil region" evidence="2">
    <location>
        <begin position="1243"/>
        <end position="1298"/>
    </location>
</feature>
<dbReference type="InterPro" id="IPR051002">
    <property type="entry name" value="UBA_autophagy_assoc_protein"/>
</dbReference>
<feature type="region of interest" description="Disordered" evidence="3">
    <location>
        <begin position="839"/>
        <end position="884"/>
    </location>
</feature>
<sequence>MREDHASLDIEELAAEAELVTFHDVSHAHPPDTDVVTVRYQLGHDVTASPLDWIGIFRSDWRDLSRPLAFQWAPVTSADRRRPKLRMANFPASAFTAVESKRQSYQYVYVSKSGQSLGVSAHFKIKRSGTAWSLSVDRAAGDKDGKKACSAASTESATSPSMVIVSSDEEWELTAGTLREDNSCSSDLSDIVVLSTSPSKEAVVVACRNQFSPLERTSSSSSEGFVITGDGNAHNEEYGLEEMPEKSLEDVSMSSIKSISSTSNTTVKSKKKKKKGNLKNAEVAKTSEITTPPKISLAIRDGTPQQLDDNVCKQSSVSNISPRTTSPVANNPNKTPSPISKCSRRTPIQEPQELKELDQKVDQKKGRLIQAERKNRSKSDKKKMKKQKAKKSLIEVMYEDEGDTGCHSNDVPEFSSGFDLEHVFEDKQTNPKKKKSKKSKKSATTDYVDVTEILAGTAKSGTLVDGQATPTPVSILESSNATEKKCAVLHESQEASQLASQEMIMKKLNDKKKKVVSTHGEQLPQETEKSAQLPPPVPVKPVCHLDTTVELHSKKAQKEKKNISVKLAEQSSMERRGIPNSCGSENVNRKRKGQGGNILLPGEELKAIREQYVHKQRAVSKKRKRAHRKSCKTYNLASLFGDISGPEEISETSEDKTVEVCEPEVQLPISSATLQDTSSDGFPELTVPKRVRVTSDPAKSDTPLMNTTGSTEGSSSAGHTLEACEQGETTSPPLKIPEEEEDDKFPPFAQDLVQLMESLPPASPSLDGRCLVEWQRALVPVLAKGALPYFKAKYRTKRMLKRADLRRKKVQKVSLTSSALYRMAHRAGLDAPQLLQQRKLKQTESEDVSSTLPARASTSKGFTATPLPSSEQTSPAGQPATDCQLQTRWTQGAPERSYASALRGGTKPGYTVFSLPSNDAKATCAEANSHMTSMVSSPGTCNGVWDQLPFAIHTADTVVTESKKTDTLEESASTAEIFNGMAKQWKKKARKLQSKLQKDKENENRKRLLSKARDAKSLRVLALCGDDVSVKETESKEVAAVSGHARDVVVVALDFKASSEACTDVQRRVEDTTELSWPIPTFLDSLSNILSKAKRCPLVDLLKGDLDSSFDIAACGVDEGCSSSHPPVTTIKTEDRSRPVEKQSVDAGVCEEQVEILDHALAVTLEENRGLRDTVARLESALTFQRTAPETCASTVSGEEERITTARSQGVWSRGSSLTCSKASDTRSVRKTGKRDIKQEAEIAALRSEVKDKARAMSSLENQVNTLKLALCEETKRVVKLQARIVKLKRRLKEARTGGTGQGEVIEVKSAGTGEGEVIEIHAEPIFSSAQQEDGWEEPPCKKRRLCCDVTPVQITKLSTGIEKTSNKADLLDDKIQELTKVTKSQNTEGEAEKGTEDRQASAQCALVEIPAPVYVQNPQTPCTRTFPGTTAVNIPVKDTERSSSSQAAKRTEKFNFISATKCDYLPSFSIDVENPKSSESVTDDRSDVDGFRCHCSLLDLSRQGRAARRGSPPHLPLPTPSAVKSSVCQPFTSRPLSSQRPSPPHLPLPTPDCPPLGAGPKVATPGRTSETTGDSAFPPRKPTQGNCTSFFIEEDTTTPWNSEQARSGRSGYHGQGCNHFFTPSTYQSSSCSPSTYVQREPKSSVDSIGIDTSLRFKPAQLDGNCVGPRYLHGLRDVGFPRTNPSHPFSPGRVGGVEDSAPRPVSRPCAFGSLQDLSHPTFGVCTTDLGRRPTQQIYPQCSQQSWHNPTVHVTGDTLSRQQYHATRHVLPHADNGVFQLDSLDACARCFPFGLKTSDRVIRRETGFDSTDAAPPSYHSVPHSNVPWTQKDWTLSGVCPNRHCGVQEYPGVPPLDASTLEDTICRDRRGIPAGSSENTNSQILVGPAHDPNPTCCCCGTTFTPTVNSRLIKDQIAYHQRVR</sequence>
<feature type="domain" description="SKICH" evidence="4">
    <location>
        <begin position="20"/>
        <end position="125"/>
    </location>
</feature>
<proteinExistence type="predicted"/>
<organism evidence="5 6">
    <name type="scientific">Aplysia californica</name>
    <name type="common">California sea hare</name>
    <dbReference type="NCBI Taxonomy" id="6500"/>
    <lineage>
        <taxon>Eukaryota</taxon>
        <taxon>Metazoa</taxon>
        <taxon>Spiralia</taxon>
        <taxon>Lophotrochozoa</taxon>
        <taxon>Mollusca</taxon>
        <taxon>Gastropoda</taxon>
        <taxon>Heterobranchia</taxon>
        <taxon>Euthyneura</taxon>
        <taxon>Tectipleura</taxon>
        <taxon>Aplysiida</taxon>
        <taxon>Aplysioidea</taxon>
        <taxon>Aplysiidae</taxon>
        <taxon>Aplysia</taxon>
    </lineage>
</organism>
<feature type="region of interest" description="Disordered" evidence="3">
    <location>
        <begin position="305"/>
        <end position="445"/>
    </location>
</feature>
<feature type="compositionally biased region" description="Polar residues" evidence="3">
    <location>
        <begin position="1523"/>
        <end position="1533"/>
    </location>
</feature>
<dbReference type="PANTHER" id="PTHR31915:SF6">
    <property type="entry name" value="SKICH DOMAIN-CONTAINING PROTEIN"/>
    <property type="match status" value="1"/>
</dbReference>
<feature type="region of interest" description="Disordered" evidence="3">
    <location>
        <begin position="516"/>
        <end position="538"/>
    </location>
</feature>
<dbReference type="Proteomes" id="UP000694888">
    <property type="component" value="Unplaced"/>
</dbReference>
<dbReference type="Pfam" id="PF17751">
    <property type="entry name" value="SKICH"/>
    <property type="match status" value="1"/>
</dbReference>
<feature type="compositionally biased region" description="Basic and acidic residues" evidence="3">
    <location>
        <begin position="352"/>
        <end position="378"/>
    </location>
</feature>
<evidence type="ECO:0000259" key="4">
    <source>
        <dbReference type="Pfam" id="PF17751"/>
    </source>
</evidence>
<feature type="region of interest" description="Disordered" evidence="3">
    <location>
        <begin position="244"/>
        <end position="287"/>
    </location>
</feature>
<feature type="compositionally biased region" description="Basic and acidic residues" evidence="3">
    <location>
        <begin position="419"/>
        <end position="429"/>
    </location>
</feature>
<dbReference type="PANTHER" id="PTHR31915">
    <property type="entry name" value="SKICH DOMAIN-CONTAINING PROTEIN"/>
    <property type="match status" value="1"/>
</dbReference>
<evidence type="ECO:0000313" key="6">
    <source>
        <dbReference type="RefSeq" id="XP_005102837.1"/>
    </source>
</evidence>
<dbReference type="InterPro" id="IPR041611">
    <property type="entry name" value="SKICH"/>
</dbReference>
<dbReference type="RefSeq" id="XP_005102837.1">
    <property type="nucleotide sequence ID" value="XM_005102780.3"/>
</dbReference>